<evidence type="ECO:0000313" key="2">
    <source>
        <dbReference type="Proteomes" id="UP001501333"/>
    </source>
</evidence>
<sequence>MVVLWLVSFCHFDEVEFTSGIRQRLAKFCCGVSSVILVPRNDKIVQITIKTIGCVKLDKKTYYANLVYFI</sequence>
<evidence type="ECO:0000313" key="1">
    <source>
        <dbReference type="EMBL" id="GAA4142273.1"/>
    </source>
</evidence>
<accession>A0ABP7YW67</accession>
<proteinExistence type="predicted"/>
<keyword evidence="2" id="KW-1185">Reference proteome</keyword>
<comment type="caution">
    <text evidence="1">The sequence shown here is derived from an EMBL/GenBank/DDBJ whole genome shotgun (WGS) entry which is preliminary data.</text>
</comment>
<dbReference type="EMBL" id="BAABAO010000020">
    <property type="protein sequence ID" value="GAA4142273.1"/>
    <property type="molecule type" value="Genomic_DNA"/>
</dbReference>
<protein>
    <submittedName>
        <fullName evidence="1">Uncharacterized protein</fullName>
    </submittedName>
</protein>
<dbReference type="Proteomes" id="UP001501333">
    <property type="component" value="Unassembled WGS sequence"/>
</dbReference>
<organism evidence="1 2">
    <name type="scientific">Flavobacterium chungbukense</name>
    <dbReference type="NCBI Taxonomy" id="877464"/>
    <lineage>
        <taxon>Bacteria</taxon>
        <taxon>Pseudomonadati</taxon>
        <taxon>Bacteroidota</taxon>
        <taxon>Flavobacteriia</taxon>
        <taxon>Flavobacteriales</taxon>
        <taxon>Flavobacteriaceae</taxon>
        <taxon>Flavobacterium</taxon>
    </lineage>
</organism>
<gene>
    <name evidence="1" type="ORF">GCM10022250_44550</name>
</gene>
<name>A0ABP7YW67_9FLAO</name>
<reference evidence="2" key="1">
    <citation type="journal article" date="2019" name="Int. J. Syst. Evol. Microbiol.">
        <title>The Global Catalogue of Microorganisms (GCM) 10K type strain sequencing project: providing services to taxonomists for standard genome sequencing and annotation.</title>
        <authorList>
            <consortium name="The Broad Institute Genomics Platform"/>
            <consortium name="The Broad Institute Genome Sequencing Center for Infectious Disease"/>
            <person name="Wu L."/>
            <person name="Ma J."/>
        </authorList>
    </citation>
    <scope>NUCLEOTIDE SEQUENCE [LARGE SCALE GENOMIC DNA]</scope>
    <source>
        <strain evidence="2">JCM 17386</strain>
    </source>
</reference>